<dbReference type="EMBL" id="PGTN01000048">
    <property type="protein sequence ID" value="PJF47465.1"/>
    <property type="molecule type" value="Genomic_DNA"/>
</dbReference>
<dbReference type="SUPFAM" id="SSF102588">
    <property type="entry name" value="LmbE-like"/>
    <property type="match status" value="1"/>
</dbReference>
<feature type="region of interest" description="Disordered" evidence="1">
    <location>
        <begin position="220"/>
        <end position="239"/>
    </location>
</feature>
<dbReference type="Proteomes" id="UP000230790">
    <property type="component" value="Unassembled WGS sequence"/>
</dbReference>
<dbReference type="GO" id="GO:0016811">
    <property type="term" value="F:hydrolase activity, acting on carbon-nitrogen (but not peptide) bonds, in linear amides"/>
    <property type="evidence" value="ECO:0007669"/>
    <property type="project" value="TreeGrafter"/>
</dbReference>
<dbReference type="Pfam" id="PF02585">
    <property type="entry name" value="PIG-L"/>
    <property type="match status" value="1"/>
</dbReference>
<evidence type="ECO:0000313" key="2">
    <source>
        <dbReference type="EMBL" id="PJF47465.1"/>
    </source>
</evidence>
<name>A0A2M8QCD2_9CHLR</name>
<reference evidence="2 3" key="1">
    <citation type="submission" date="2017-11" db="EMBL/GenBank/DDBJ databases">
        <title>Evolution of Phototrophy in the Chloroflexi Phylum Driven by Horizontal Gene Transfer.</title>
        <authorList>
            <person name="Ward L.M."/>
            <person name="Hemp J."/>
            <person name="Shih P.M."/>
            <person name="Mcglynn S.E."/>
            <person name="Fischer W."/>
        </authorList>
    </citation>
    <scope>NUCLEOTIDE SEQUENCE [LARGE SCALE GENOMIC DNA]</scope>
    <source>
        <strain evidence="2">JP3_7</strain>
    </source>
</reference>
<evidence type="ECO:0000313" key="3">
    <source>
        <dbReference type="Proteomes" id="UP000230790"/>
    </source>
</evidence>
<dbReference type="AlphaFoldDB" id="A0A2M8QCD2"/>
<dbReference type="PANTHER" id="PTHR12993">
    <property type="entry name" value="N-ACETYLGLUCOSAMINYL-PHOSPHATIDYLINOSITOL DE-N-ACETYLASE-RELATED"/>
    <property type="match status" value="1"/>
</dbReference>
<comment type="caution">
    <text evidence="2">The sequence shown here is derived from an EMBL/GenBank/DDBJ whole genome shotgun (WGS) entry which is preliminary data.</text>
</comment>
<dbReference type="PANTHER" id="PTHR12993:SF28">
    <property type="entry name" value="LMBE FAMILY PROTEIN"/>
    <property type="match status" value="1"/>
</dbReference>
<organism evidence="2 3">
    <name type="scientific">Candidatus Thermofonsia Clade 3 bacterium</name>
    <dbReference type="NCBI Taxonomy" id="2364212"/>
    <lineage>
        <taxon>Bacteria</taxon>
        <taxon>Bacillati</taxon>
        <taxon>Chloroflexota</taxon>
        <taxon>Candidatus Thermofontia</taxon>
        <taxon>Candidatus Thermofonsia Clade 3</taxon>
    </lineage>
</organism>
<accession>A0A2M8QCD2</accession>
<proteinExistence type="predicted"/>
<evidence type="ECO:0000256" key="1">
    <source>
        <dbReference type="SAM" id="MobiDB-lite"/>
    </source>
</evidence>
<dbReference type="Gene3D" id="3.40.50.10320">
    <property type="entry name" value="LmbE-like"/>
    <property type="match status" value="1"/>
</dbReference>
<sequence>MAIAAHPDDIEFGCAGTCAKWAKRGARIIYVLVTSGNGGSHDATHTRETIAEIREREQRAAAEICGVHEVEFLRYNDGEVMPTLELRKDLVRMIRKHKPEVVIAMDPTRMYSGKEYINHPDHRAVGIATLDAIAPIAAMPLMYPELGPAHSVREVWIQWVDDPDTWVDISDTLELKVRALLQHKSQVGDEMAQRIRDWALQEGKGLAPAEAFKVIFLKQRDQPEDKAPDGQAATMTQGA</sequence>
<dbReference type="InterPro" id="IPR024078">
    <property type="entry name" value="LmbE-like_dom_sf"/>
</dbReference>
<dbReference type="InterPro" id="IPR003737">
    <property type="entry name" value="GlcNAc_PI_deacetylase-related"/>
</dbReference>
<protein>
    <submittedName>
        <fullName evidence="2">PIG-L family deacetylase</fullName>
    </submittedName>
</protein>
<gene>
    <name evidence="2" type="ORF">CUN48_08605</name>
</gene>